<organism evidence="5 6">
    <name type="scientific">Mikania micrantha</name>
    <name type="common">bitter vine</name>
    <dbReference type="NCBI Taxonomy" id="192012"/>
    <lineage>
        <taxon>Eukaryota</taxon>
        <taxon>Viridiplantae</taxon>
        <taxon>Streptophyta</taxon>
        <taxon>Embryophyta</taxon>
        <taxon>Tracheophyta</taxon>
        <taxon>Spermatophyta</taxon>
        <taxon>Magnoliopsida</taxon>
        <taxon>eudicotyledons</taxon>
        <taxon>Gunneridae</taxon>
        <taxon>Pentapetalae</taxon>
        <taxon>asterids</taxon>
        <taxon>campanulids</taxon>
        <taxon>Asterales</taxon>
        <taxon>Asteraceae</taxon>
        <taxon>Asteroideae</taxon>
        <taxon>Heliantheae alliance</taxon>
        <taxon>Eupatorieae</taxon>
        <taxon>Mikania</taxon>
    </lineage>
</organism>
<keyword evidence="6" id="KW-1185">Reference proteome</keyword>
<dbReference type="AlphaFoldDB" id="A0A5N6P954"/>
<feature type="region of interest" description="Disordered" evidence="4">
    <location>
        <begin position="491"/>
        <end position="608"/>
    </location>
</feature>
<feature type="compositionally biased region" description="Polar residues" evidence="4">
    <location>
        <begin position="201"/>
        <end position="216"/>
    </location>
</feature>
<dbReference type="PANTHER" id="PTHR16684">
    <property type="entry name" value="CENTROMERE PROTEIN C"/>
    <property type="match status" value="1"/>
</dbReference>
<evidence type="ECO:0000313" key="5">
    <source>
        <dbReference type="EMBL" id="KAD6118691.1"/>
    </source>
</evidence>
<feature type="region of interest" description="Disordered" evidence="4">
    <location>
        <begin position="201"/>
        <end position="220"/>
    </location>
</feature>
<dbReference type="GO" id="GO:0019237">
    <property type="term" value="F:centromeric DNA binding"/>
    <property type="evidence" value="ECO:0007669"/>
    <property type="project" value="InterPro"/>
</dbReference>
<feature type="region of interest" description="Disordered" evidence="4">
    <location>
        <begin position="78"/>
        <end position="111"/>
    </location>
</feature>
<dbReference type="InterPro" id="IPR028386">
    <property type="entry name" value="CENP-C/Mif2/cnp3"/>
</dbReference>
<evidence type="ECO:0000256" key="2">
    <source>
        <dbReference type="ARBA" id="ARBA00010291"/>
    </source>
</evidence>
<feature type="region of interest" description="Disordered" evidence="4">
    <location>
        <begin position="306"/>
        <end position="334"/>
    </location>
</feature>
<evidence type="ECO:0000256" key="4">
    <source>
        <dbReference type="SAM" id="MobiDB-lite"/>
    </source>
</evidence>
<evidence type="ECO:0000313" key="6">
    <source>
        <dbReference type="Proteomes" id="UP000326396"/>
    </source>
</evidence>
<dbReference type="GO" id="GO:0000776">
    <property type="term" value="C:kinetochore"/>
    <property type="evidence" value="ECO:0007669"/>
    <property type="project" value="InterPro"/>
</dbReference>
<proteinExistence type="inferred from homology"/>
<protein>
    <submittedName>
        <fullName evidence="5">Uncharacterized protein</fullName>
    </submittedName>
</protein>
<dbReference type="GO" id="GO:0051315">
    <property type="term" value="P:attachment of mitotic spindle microtubules to kinetochore"/>
    <property type="evidence" value="ECO:0007669"/>
    <property type="project" value="TreeGrafter"/>
</dbReference>
<dbReference type="EMBL" id="SZYD01000005">
    <property type="protein sequence ID" value="KAD6118691.1"/>
    <property type="molecule type" value="Genomic_DNA"/>
</dbReference>
<dbReference type="GO" id="GO:0005634">
    <property type="term" value="C:nucleus"/>
    <property type="evidence" value="ECO:0007669"/>
    <property type="project" value="UniProtKB-SubCell"/>
</dbReference>
<evidence type="ECO:0000256" key="3">
    <source>
        <dbReference type="ARBA" id="ARBA00023242"/>
    </source>
</evidence>
<gene>
    <name evidence="5" type="ORF">E3N88_09962</name>
</gene>
<accession>A0A5N6P954</accession>
<dbReference type="PANTHER" id="PTHR16684:SF11">
    <property type="entry name" value="CENTROMERE PROTEIN C"/>
    <property type="match status" value="1"/>
</dbReference>
<comment type="subcellular location">
    <subcellularLocation>
        <location evidence="1">Nucleus</location>
    </subcellularLocation>
</comment>
<dbReference type="GO" id="GO:0051455">
    <property type="term" value="P:spindle attachment to meiosis I kinetochore"/>
    <property type="evidence" value="ECO:0007669"/>
    <property type="project" value="TreeGrafter"/>
</dbReference>
<feature type="compositionally biased region" description="Basic and acidic residues" evidence="4">
    <location>
        <begin position="78"/>
        <end position="88"/>
    </location>
</feature>
<reference evidence="5 6" key="1">
    <citation type="submission" date="2019-05" db="EMBL/GenBank/DDBJ databases">
        <title>Mikania micrantha, genome provides insights into the molecular mechanism of rapid growth.</title>
        <authorList>
            <person name="Liu B."/>
        </authorList>
    </citation>
    <scope>NUCLEOTIDE SEQUENCE [LARGE SCALE GENOMIC DNA]</scope>
    <source>
        <strain evidence="5">NLD-2019</strain>
        <tissue evidence="5">Leaf</tissue>
    </source>
</reference>
<feature type="compositionally biased region" description="Polar residues" evidence="4">
    <location>
        <begin position="508"/>
        <end position="539"/>
    </location>
</feature>
<evidence type="ECO:0000256" key="1">
    <source>
        <dbReference type="ARBA" id="ARBA00004123"/>
    </source>
</evidence>
<comment type="similarity">
    <text evidence="2">Belongs to the CENP-C/MIF2 family.</text>
</comment>
<feature type="compositionally biased region" description="Basic and acidic residues" evidence="4">
    <location>
        <begin position="144"/>
        <end position="153"/>
    </location>
</feature>
<dbReference type="OrthoDB" id="1939643at2759"/>
<dbReference type="Proteomes" id="UP000326396">
    <property type="component" value="Linkage Group LG13"/>
</dbReference>
<dbReference type="GO" id="GO:0051382">
    <property type="term" value="P:kinetochore assembly"/>
    <property type="evidence" value="ECO:0007669"/>
    <property type="project" value="InterPro"/>
</dbReference>
<feature type="region of interest" description="Disordered" evidence="4">
    <location>
        <begin position="144"/>
        <end position="171"/>
    </location>
</feature>
<feature type="compositionally biased region" description="Basic residues" evidence="4">
    <location>
        <begin position="587"/>
        <end position="608"/>
    </location>
</feature>
<feature type="compositionally biased region" description="Basic residues" evidence="4">
    <location>
        <begin position="547"/>
        <end position="557"/>
    </location>
</feature>
<comment type="caution">
    <text evidence="5">The sequence shown here is derived from an EMBL/GenBank/DDBJ whole genome shotgun (WGS) entry which is preliminary data.</text>
</comment>
<sequence length="608" mass="68655">MTQSQSSKLVDPFQGMPIFSLHPRTFRDFKVLLKSNDLEAIHQHMSSMALQNPDKHFEEAQSIIDGGSEFLNTKENYEPNMKENENPQKNRPALARKRAKFSMKPDTSQPSTILEPIFQMDQLHDPEDFFAAYEKFENTVKELKRQRGEDPNEPKISITARQRRPEIPRRKSSYQHHVYSSQPENDTLFSQETLQDTIESQPIHDSQNESVTPNCQSKEKEVAGSVAKAEDRFNRLFEDLMSSNIADLDGNEALSYLKDHLKIKTVAVNDLQLPNFDDIPTVNLFSSVNLIKDQNIVSDSHSLSDILKENTPGKQKKSSDKPCNPLTSPTPPRSPFLAISALGKLFSKSFESESNDPFSVHDTDLFPTTTTSEIISGPSTHVNRDKEFPVSASEDMKLPVSIIKDKNSPVSASKNNLSELIISMENHKQGHNMEEMDEDIQGNDENMVEKAASPTTLASNVEDITDNLHCDQDLGEYTQQVEDAIEKMVPSIPPEASVDITTTKESKSNCFHSAQTDDSSNNIRDASLPVQNPNIVPEQQTEEHPKRSVNNRRKTRGSKIDQKMKRRSLAAVEKGSRRAKIVMAKGEKKKKREKGVDCRRRRAATRKQ</sequence>
<name>A0A5N6P954_9ASTR</name>
<keyword evidence="3" id="KW-0539">Nucleus</keyword>